<dbReference type="PANTHER" id="PTHR43431:SF7">
    <property type="entry name" value="OXIDOREDUCTASE, SHORT CHAIN DEHYDROGENASE_REDUCTASE FAMILY (AFU_ORTHOLOGUE AFUA_5G14000)"/>
    <property type="match status" value="1"/>
</dbReference>
<dbReference type="InterPro" id="IPR002347">
    <property type="entry name" value="SDR_fam"/>
</dbReference>
<dbReference type="InterPro" id="IPR036291">
    <property type="entry name" value="NAD(P)-bd_dom_sf"/>
</dbReference>
<dbReference type="PRINTS" id="PR00081">
    <property type="entry name" value="GDHRDH"/>
</dbReference>
<dbReference type="EMBL" id="JBFTEG010000009">
    <property type="protein sequence ID" value="MEX6502995.1"/>
    <property type="molecule type" value="Genomic_DNA"/>
</dbReference>
<proteinExistence type="predicted"/>
<dbReference type="Gene3D" id="3.40.50.720">
    <property type="entry name" value="NAD(P)-binding Rossmann-like Domain"/>
    <property type="match status" value="1"/>
</dbReference>
<sequence length="232" mass="24467">MSREQAVAVVAGVGPGLSSALCRRLAAAGYAVAGLARHPKVGERLAQEIGHAGGRMRMYGCDLTDEAALRQAFGAIERDLGAAEVMVYTAGAFLSQPLLDTTAADFEALWRVNCLGAMLCAQQAVLRMRPRGRGTIIFTGATSAVKPGAHFAAFGSSKSAQRGLAQAMARELGPLGIHVAHVIIDGVIFAPGGDPATTLKAEAIADSYLHLIQQDRSAWTFELDLRPDIEHF</sequence>
<evidence type="ECO:0000313" key="1">
    <source>
        <dbReference type="EMBL" id="MEX6502995.1"/>
    </source>
</evidence>
<name>A0ABV3YUK4_9PSED</name>
<organism evidence="1 2">
    <name type="scientific">Pseudomonas zhanjiangensis</name>
    <dbReference type="NCBI Taxonomy" id="3239015"/>
    <lineage>
        <taxon>Bacteria</taxon>
        <taxon>Pseudomonadati</taxon>
        <taxon>Pseudomonadota</taxon>
        <taxon>Gammaproteobacteria</taxon>
        <taxon>Pseudomonadales</taxon>
        <taxon>Pseudomonadaceae</taxon>
        <taxon>Pseudomonas</taxon>
    </lineage>
</organism>
<dbReference type="SUPFAM" id="SSF51735">
    <property type="entry name" value="NAD(P)-binding Rossmann-fold domains"/>
    <property type="match status" value="1"/>
</dbReference>
<reference evidence="1 2" key="1">
    <citation type="submission" date="2024-07" db="EMBL/GenBank/DDBJ databases">
        <authorList>
            <person name="Li M."/>
        </authorList>
    </citation>
    <scope>NUCLEOTIDE SEQUENCE [LARGE SCALE GENOMIC DNA]</scope>
    <source>
        <strain evidence="1 2">25A3E</strain>
    </source>
</reference>
<dbReference type="RefSeq" id="WP_369287963.1">
    <property type="nucleotide sequence ID" value="NZ_JBFTEG010000009.1"/>
</dbReference>
<dbReference type="Proteomes" id="UP001560296">
    <property type="component" value="Unassembled WGS sequence"/>
</dbReference>
<dbReference type="PANTHER" id="PTHR43431">
    <property type="entry name" value="OXIDOREDUCTASE, SHORT CHAIN DEHYDROGENASE/REDUCTASE FAMILY (AFU_ORTHOLOGUE AFUA_5G14000)"/>
    <property type="match status" value="1"/>
</dbReference>
<evidence type="ECO:0000313" key="2">
    <source>
        <dbReference type="Proteomes" id="UP001560296"/>
    </source>
</evidence>
<comment type="caution">
    <text evidence="1">The sequence shown here is derived from an EMBL/GenBank/DDBJ whole genome shotgun (WGS) entry which is preliminary data.</text>
</comment>
<accession>A0ABV3YUK4</accession>
<dbReference type="Pfam" id="PF00106">
    <property type="entry name" value="adh_short"/>
    <property type="match status" value="1"/>
</dbReference>
<gene>
    <name evidence="1" type="ORF">AB5S05_13045</name>
</gene>
<protein>
    <submittedName>
        <fullName evidence="1">SDR family NAD(P)-dependent oxidoreductase</fullName>
    </submittedName>
</protein>
<keyword evidence="2" id="KW-1185">Reference proteome</keyword>